<dbReference type="EMBL" id="JBHSHD010000015">
    <property type="protein sequence ID" value="MFC4822149.1"/>
    <property type="molecule type" value="Genomic_DNA"/>
</dbReference>
<feature type="chain" id="PRO_5046478012" description="HlyD family efflux transporter periplasmic adaptor subunit" evidence="1">
    <location>
        <begin position="24"/>
        <end position="327"/>
    </location>
</feature>
<feature type="signal peptide" evidence="1">
    <location>
        <begin position="1"/>
        <end position="23"/>
    </location>
</feature>
<accession>A0ABV9QZT3</accession>
<protein>
    <recommendedName>
        <fullName evidence="4">HlyD family efflux transporter periplasmic adaptor subunit</fullName>
    </recommendedName>
</protein>
<dbReference type="Gene3D" id="2.40.420.20">
    <property type="match status" value="1"/>
</dbReference>
<gene>
    <name evidence="2" type="ORF">ACFO6Q_17620</name>
</gene>
<sequence length="327" mass="33948">MNRRSNWLLAFAFALVGAAASFAQDDDDDKAAAAKPGAAAPGAQPVLAQEQHSASGIVVGHPRAARSEPSVAAFGQVLDPSTLVADAGQLDAARASERAASAEVARLQALYRGEANASLKMVQAAQAEQVRARAQLDAAAVAFATRWGALAKMPEAKRRLLLDEVAAGHSLLVRADLLGRRSLGELPQAARLDVDGALLPARVLGTVAQAAETQGAGLLLQVERPPPGFGPGARVPVALESESRSGTLVPASALIHAEDGTHVYRQLPEKGADGSWRYEAVKVDLLQPRDDAWLVGGLDDDDLVVVHGAGVLWSLQGLDAAASDDDD</sequence>
<comment type="caution">
    <text evidence="2">The sequence shown here is derived from an EMBL/GenBank/DDBJ whole genome shotgun (WGS) entry which is preliminary data.</text>
</comment>
<evidence type="ECO:0000313" key="3">
    <source>
        <dbReference type="Proteomes" id="UP001595886"/>
    </source>
</evidence>
<organism evidence="2 3">
    <name type="scientific">Dokdonella ginsengisoli</name>
    <dbReference type="NCBI Taxonomy" id="363846"/>
    <lineage>
        <taxon>Bacteria</taxon>
        <taxon>Pseudomonadati</taxon>
        <taxon>Pseudomonadota</taxon>
        <taxon>Gammaproteobacteria</taxon>
        <taxon>Lysobacterales</taxon>
        <taxon>Rhodanobacteraceae</taxon>
        <taxon>Dokdonella</taxon>
    </lineage>
</organism>
<dbReference type="RefSeq" id="WP_380022429.1">
    <property type="nucleotide sequence ID" value="NZ_JBHSHD010000015.1"/>
</dbReference>
<name>A0ABV9QZT3_9GAMM</name>
<evidence type="ECO:0000313" key="2">
    <source>
        <dbReference type="EMBL" id="MFC4822149.1"/>
    </source>
</evidence>
<keyword evidence="3" id="KW-1185">Reference proteome</keyword>
<dbReference type="Proteomes" id="UP001595886">
    <property type="component" value="Unassembled WGS sequence"/>
</dbReference>
<evidence type="ECO:0000256" key="1">
    <source>
        <dbReference type="SAM" id="SignalP"/>
    </source>
</evidence>
<evidence type="ECO:0008006" key="4">
    <source>
        <dbReference type="Google" id="ProtNLM"/>
    </source>
</evidence>
<reference evidence="3" key="1">
    <citation type="journal article" date="2019" name="Int. J. Syst. Evol. Microbiol.">
        <title>The Global Catalogue of Microorganisms (GCM) 10K type strain sequencing project: providing services to taxonomists for standard genome sequencing and annotation.</title>
        <authorList>
            <consortium name="The Broad Institute Genomics Platform"/>
            <consortium name="The Broad Institute Genome Sequencing Center for Infectious Disease"/>
            <person name="Wu L."/>
            <person name="Ma J."/>
        </authorList>
    </citation>
    <scope>NUCLEOTIDE SEQUENCE [LARGE SCALE GENOMIC DNA]</scope>
    <source>
        <strain evidence="3">CCUG 30340</strain>
    </source>
</reference>
<keyword evidence="1" id="KW-0732">Signal</keyword>
<proteinExistence type="predicted"/>